<keyword evidence="3" id="KW-1185">Reference proteome</keyword>
<feature type="signal peptide" evidence="2">
    <location>
        <begin position="1"/>
        <end position="32"/>
    </location>
</feature>
<evidence type="ECO:0000313" key="3">
    <source>
        <dbReference type="Proteomes" id="UP000813463"/>
    </source>
</evidence>
<dbReference type="RefSeq" id="XP_021865104.1">
    <property type="nucleotide sequence ID" value="XM_022009412.2"/>
</dbReference>
<feature type="chain" id="PRO_5040251297" evidence="2">
    <location>
        <begin position="33"/>
        <end position="377"/>
    </location>
</feature>
<keyword evidence="2" id="KW-0732">Signal</keyword>
<accession>A0A9R0KB28</accession>
<dbReference type="FunFam" id="3.40.50.1110:FF:000003">
    <property type="entry name" value="GDSL esterase/lipase APG"/>
    <property type="match status" value="1"/>
</dbReference>
<evidence type="ECO:0000256" key="1">
    <source>
        <dbReference type="ARBA" id="ARBA00008668"/>
    </source>
</evidence>
<evidence type="ECO:0000313" key="4">
    <source>
        <dbReference type="RefSeq" id="XP_021865104.1"/>
    </source>
</evidence>
<dbReference type="PANTHER" id="PTHR45642:SF3">
    <property type="entry name" value="OS09G0540400 PROTEIN"/>
    <property type="match status" value="1"/>
</dbReference>
<organism evidence="3 4">
    <name type="scientific">Spinacia oleracea</name>
    <name type="common">Spinach</name>
    <dbReference type="NCBI Taxonomy" id="3562"/>
    <lineage>
        <taxon>Eukaryota</taxon>
        <taxon>Viridiplantae</taxon>
        <taxon>Streptophyta</taxon>
        <taxon>Embryophyta</taxon>
        <taxon>Tracheophyta</taxon>
        <taxon>Spermatophyta</taxon>
        <taxon>Magnoliopsida</taxon>
        <taxon>eudicotyledons</taxon>
        <taxon>Gunneridae</taxon>
        <taxon>Pentapetalae</taxon>
        <taxon>Caryophyllales</taxon>
        <taxon>Chenopodiaceae</taxon>
        <taxon>Chenopodioideae</taxon>
        <taxon>Anserineae</taxon>
        <taxon>Spinacia</taxon>
    </lineage>
</organism>
<dbReference type="InterPro" id="IPR050592">
    <property type="entry name" value="GDSL_lipolytic_enzyme"/>
</dbReference>
<dbReference type="InterPro" id="IPR001087">
    <property type="entry name" value="GDSL"/>
</dbReference>
<dbReference type="InterPro" id="IPR035669">
    <property type="entry name" value="SGNH_plant_lipase-like"/>
</dbReference>
<dbReference type="InterPro" id="IPR036514">
    <property type="entry name" value="SGNH_hydro_sf"/>
</dbReference>
<dbReference type="PANTHER" id="PTHR45642">
    <property type="entry name" value="GDSL ESTERASE/LIPASE EXL3"/>
    <property type="match status" value="1"/>
</dbReference>
<reference evidence="4" key="2">
    <citation type="submission" date="2025-08" db="UniProtKB">
        <authorList>
            <consortium name="RefSeq"/>
        </authorList>
    </citation>
    <scope>IDENTIFICATION</scope>
    <source>
        <tissue evidence="4">Leaf</tissue>
    </source>
</reference>
<comment type="similarity">
    <text evidence="1">Belongs to the 'GDSL' lipolytic enzyme family.</text>
</comment>
<gene>
    <name evidence="4" type="primary">LOC110803870</name>
</gene>
<dbReference type="SUPFAM" id="SSF52266">
    <property type="entry name" value="SGNH hydrolase"/>
    <property type="match status" value="1"/>
</dbReference>
<dbReference type="GO" id="GO:0016788">
    <property type="term" value="F:hydrolase activity, acting on ester bonds"/>
    <property type="evidence" value="ECO:0007669"/>
    <property type="project" value="InterPro"/>
</dbReference>
<dbReference type="OrthoDB" id="1600564at2759"/>
<dbReference type="Pfam" id="PF00657">
    <property type="entry name" value="Lipase_GDSL"/>
    <property type="match status" value="1"/>
</dbReference>
<dbReference type="Gene3D" id="3.40.50.1110">
    <property type="entry name" value="SGNH hydrolase"/>
    <property type="match status" value="1"/>
</dbReference>
<evidence type="ECO:0000256" key="2">
    <source>
        <dbReference type="SAM" id="SignalP"/>
    </source>
</evidence>
<protein>
    <submittedName>
        <fullName evidence="4">GDSL esterase/lipase At5g45960</fullName>
    </submittedName>
</protein>
<name>A0A9R0KB28_SPIOL</name>
<dbReference type="Proteomes" id="UP000813463">
    <property type="component" value="Chromosome 6"/>
</dbReference>
<sequence length="377" mass="42150">MFLGMETSMNILHPNLVLFFLRTFIFLLRASAESSLAEPRAPVNSVQAIFVFGDSTSDPGNNNYIRTPFKSDFAPYGRDLPDHVATGRFSNGRLSTDFIARYVGIKELVPPYLNSSLSIEELMTGVSFASAGSGYDPLTPTLSGVIPMSKQMDNFMQYKSRIAGTIGQEKTTELISKSVFIVSAGTNDFVVNYFTVPIRKKMYTIPQYQHFLVQNVHQFIKNLWDQGARKIAVVGVPPMGCLPIVITMASNNSISRRGCIESLSSVATDYNQLLQVNLKSLELSLQDQHTKIAYIDVYSPLHDMIQFARNSNYGFEHVNSGCCGTGYLETAFMCNPAAYVCSDASKYVFWDSIHPTEMTYYLIFKSLRSVIDYIIKD</sequence>
<dbReference type="AlphaFoldDB" id="A0A9R0KB28"/>
<dbReference type="CDD" id="cd01837">
    <property type="entry name" value="SGNH_plant_lipase_like"/>
    <property type="match status" value="1"/>
</dbReference>
<proteinExistence type="inferred from homology"/>
<dbReference type="KEGG" id="soe:110803870"/>
<reference evidence="3" key="1">
    <citation type="journal article" date="2021" name="Nat. Commun.">
        <title>Genomic analyses provide insights into spinach domestication and the genetic basis of agronomic traits.</title>
        <authorList>
            <person name="Cai X."/>
            <person name="Sun X."/>
            <person name="Xu C."/>
            <person name="Sun H."/>
            <person name="Wang X."/>
            <person name="Ge C."/>
            <person name="Zhang Z."/>
            <person name="Wang Q."/>
            <person name="Fei Z."/>
            <person name="Jiao C."/>
            <person name="Wang Q."/>
        </authorList>
    </citation>
    <scope>NUCLEOTIDE SEQUENCE [LARGE SCALE GENOMIC DNA]</scope>
    <source>
        <strain evidence="3">cv. Varoflay</strain>
    </source>
</reference>
<dbReference type="GeneID" id="110803870"/>